<reference evidence="2 3" key="1">
    <citation type="submission" date="2018-08" db="EMBL/GenBank/DDBJ databases">
        <title>Horizontal acquisition of hydrogen conversion ability and other habitat adaptations in Hydrogenovibrio crunogenus strains.</title>
        <authorList>
            <person name="Gonnella G."/>
            <person name="Adam N."/>
            <person name="Perner M."/>
        </authorList>
    </citation>
    <scope>NUCLEOTIDE SEQUENCE [LARGE SCALE GENOMIC DNA]</scope>
    <source>
        <strain evidence="2 3">SP-41</strain>
    </source>
</reference>
<feature type="domain" description="Chalcone isomerase" evidence="1">
    <location>
        <begin position="53"/>
        <end position="180"/>
    </location>
</feature>
<dbReference type="Pfam" id="PF16036">
    <property type="entry name" value="Chalcone_3"/>
    <property type="match status" value="1"/>
</dbReference>
<name>A0A4V1C952_9GAMM</name>
<dbReference type="InterPro" id="IPR016087">
    <property type="entry name" value="Chalcone_isomerase"/>
</dbReference>
<gene>
    <name evidence="2" type="ORF">GHNINEIG_02271</name>
</gene>
<evidence type="ECO:0000259" key="1">
    <source>
        <dbReference type="Pfam" id="PF16036"/>
    </source>
</evidence>
<dbReference type="RefSeq" id="WP_135796723.1">
    <property type="nucleotide sequence ID" value="NZ_CP032096.1"/>
</dbReference>
<dbReference type="Proteomes" id="UP000296201">
    <property type="component" value="Chromosome"/>
</dbReference>
<dbReference type="AlphaFoldDB" id="A0A4V1C952"/>
<dbReference type="EMBL" id="CP032096">
    <property type="protein sequence ID" value="QBZ84194.1"/>
    <property type="molecule type" value="Genomic_DNA"/>
</dbReference>
<protein>
    <submittedName>
        <fullName evidence="2">Periplasmic protein</fullName>
    </submittedName>
</protein>
<accession>A0A4V1C952</accession>
<evidence type="ECO:0000313" key="2">
    <source>
        <dbReference type="EMBL" id="QBZ84194.1"/>
    </source>
</evidence>
<proteinExistence type="predicted"/>
<dbReference type="OrthoDB" id="270742at2"/>
<sequence length="183" mass="20453">MGPLKNLHGWQPVRRVALFILFLAMVGRPMPILAEAIPTLKKTGQTTAYWAGVIPVYDAQLWVSDEVTLENLLTDQTALNLKLCYHVPLSQKDFVEAAETGLPTPLSPLHSQAVNALHLSYESVSPNDCYRLSYDRTNGTQLWLNNQLKFENNTPGFKALYFGLWLGKTPLSDTVKNNLLKGL</sequence>
<keyword evidence="3" id="KW-1185">Reference proteome</keyword>
<organism evidence="2 3">
    <name type="scientific">Hydrogenovibrio crunogenus</name>
    <dbReference type="NCBI Taxonomy" id="39765"/>
    <lineage>
        <taxon>Bacteria</taxon>
        <taxon>Pseudomonadati</taxon>
        <taxon>Pseudomonadota</taxon>
        <taxon>Gammaproteobacteria</taxon>
        <taxon>Thiotrichales</taxon>
        <taxon>Piscirickettsiaceae</taxon>
        <taxon>Hydrogenovibrio</taxon>
    </lineage>
</organism>
<evidence type="ECO:0000313" key="3">
    <source>
        <dbReference type="Proteomes" id="UP000296201"/>
    </source>
</evidence>